<proteinExistence type="inferred from homology"/>
<dbReference type="SUPFAM" id="SSF48557">
    <property type="entry name" value="L-aspartase-like"/>
    <property type="match status" value="1"/>
</dbReference>
<reference evidence="8 9" key="1">
    <citation type="journal article" date="2016" name="Nat. Commun.">
        <title>Thousands of microbial genomes shed light on interconnected biogeochemical processes in an aquifer system.</title>
        <authorList>
            <person name="Anantharaman K."/>
            <person name="Brown C.T."/>
            <person name="Hug L.A."/>
            <person name="Sharon I."/>
            <person name="Castelle C.J."/>
            <person name="Probst A.J."/>
            <person name="Thomas B.C."/>
            <person name="Singh A."/>
            <person name="Wilkins M.J."/>
            <person name="Karaoz U."/>
            <person name="Brodie E.L."/>
            <person name="Williams K.H."/>
            <person name="Hubbard S.S."/>
            <person name="Banfield J.F."/>
        </authorList>
    </citation>
    <scope>NUCLEOTIDE SEQUENCE [LARGE SCALE GENOMIC DNA]</scope>
</reference>
<dbReference type="GO" id="GO:0019556">
    <property type="term" value="P:L-histidine catabolic process to glutamate and formamide"/>
    <property type="evidence" value="ECO:0007669"/>
    <property type="project" value="UniProtKB-UniPathway"/>
</dbReference>
<dbReference type="GO" id="GO:0019557">
    <property type="term" value="P:L-histidine catabolic process to glutamate and formate"/>
    <property type="evidence" value="ECO:0007669"/>
    <property type="project" value="UniProtKB-UniPathway"/>
</dbReference>
<dbReference type="PANTHER" id="PTHR10362">
    <property type="entry name" value="HISTIDINE AMMONIA-LYASE"/>
    <property type="match status" value="1"/>
</dbReference>
<evidence type="ECO:0000256" key="2">
    <source>
        <dbReference type="ARBA" id="ARBA00012994"/>
    </source>
</evidence>
<comment type="similarity">
    <text evidence="7">Belongs to the PAL/histidase family.</text>
</comment>
<evidence type="ECO:0000256" key="6">
    <source>
        <dbReference type="NCBIfam" id="TIGR01225"/>
    </source>
</evidence>
<evidence type="ECO:0000256" key="5">
    <source>
        <dbReference type="ARBA" id="ARBA00049269"/>
    </source>
</evidence>
<dbReference type="InterPro" id="IPR024083">
    <property type="entry name" value="Fumarase/histidase_N"/>
</dbReference>
<dbReference type="GO" id="GO:0004397">
    <property type="term" value="F:histidine ammonia-lyase activity"/>
    <property type="evidence" value="ECO:0007669"/>
    <property type="project" value="UniProtKB-UniRule"/>
</dbReference>
<evidence type="ECO:0000313" key="9">
    <source>
        <dbReference type="Proteomes" id="UP000176409"/>
    </source>
</evidence>
<dbReference type="InterPro" id="IPR005921">
    <property type="entry name" value="HutH"/>
</dbReference>
<dbReference type="FunFam" id="1.10.275.10:FF:000005">
    <property type="entry name" value="Histidine ammonia-lyase"/>
    <property type="match status" value="1"/>
</dbReference>
<protein>
    <recommendedName>
        <fullName evidence="2 6">Histidine ammonia-lyase</fullName>
        <ecNumber evidence="2 6">4.3.1.3</ecNumber>
    </recommendedName>
</protein>
<evidence type="ECO:0000256" key="1">
    <source>
        <dbReference type="ARBA" id="ARBA00005113"/>
    </source>
</evidence>
<dbReference type="NCBIfam" id="TIGR01225">
    <property type="entry name" value="hutH"/>
    <property type="match status" value="1"/>
</dbReference>
<evidence type="ECO:0000256" key="3">
    <source>
        <dbReference type="ARBA" id="ARBA00022808"/>
    </source>
</evidence>
<evidence type="ECO:0000313" key="8">
    <source>
        <dbReference type="EMBL" id="OGG28904.1"/>
    </source>
</evidence>
<comment type="catalytic activity">
    <reaction evidence="5">
        <text>L-histidine = trans-urocanate + NH4(+)</text>
        <dbReference type="Rhea" id="RHEA:21232"/>
        <dbReference type="ChEBI" id="CHEBI:17771"/>
        <dbReference type="ChEBI" id="CHEBI:28938"/>
        <dbReference type="ChEBI" id="CHEBI:57595"/>
        <dbReference type="EC" id="4.3.1.3"/>
    </reaction>
</comment>
<comment type="pathway">
    <text evidence="1">Amino-acid degradation; L-histidine degradation into L-glutamate; N-formimidoyl-L-glutamate from L-histidine: step 1/3.</text>
</comment>
<gene>
    <name evidence="8" type="ORF">A2973_04320</name>
</gene>
<dbReference type="CDD" id="cd00332">
    <property type="entry name" value="PAL-HAL"/>
    <property type="match status" value="1"/>
</dbReference>
<dbReference type="Gene3D" id="1.20.200.10">
    <property type="entry name" value="Fumarase/aspartase (Central domain)"/>
    <property type="match status" value="1"/>
</dbReference>
<comment type="caution">
    <text evidence="8">The sequence shown here is derived from an EMBL/GenBank/DDBJ whole genome shotgun (WGS) entry which is preliminary data.</text>
</comment>
<dbReference type="InterPro" id="IPR001106">
    <property type="entry name" value="Aromatic_Lyase"/>
</dbReference>
<dbReference type="Pfam" id="PF00221">
    <property type="entry name" value="Lyase_aromatic"/>
    <property type="match status" value="1"/>
</dbReference>
<keyword evidence="4 7" id="KW-0456">Lyase</keyword>
<name>A0A1F6AW32_9BACT</name>
<evidence type="ECO:0000256" key="4">
    <source>
        <dbReference type="ARBA" id="ARBA00023239"/>
    </source>
</evidence>
<dbReference type="Proteomes" id="UP000176409">
    <property type="component" value="Unassembled WGS sequence"/>
</dbReference>
<sequence>MRNQQNSVLLDGDSLTIEDIVAVARGDVSVDVPREVIKRIASNWDAIAAMLARGDVMYGLNTGIGGFGNVKISPDKAGELSTRMLRAHASGFGEPVVKELAKASLLLRLNVFAKGYSGVRPILFETFVEMLNKGVTPVFYEKGSVGTSGDLAPLSQMGLVVIGEGKAYWKGNIISGKLAMKKAGLKPVPLAYREGLAIMNGSQFMTGIAAINIYDAIRLIKQLEIVSAMTIEVLNCVESAYSKEYNEVRPFKGQNESAENLRRLYAGSDLMKQPKKNVQNAYSLRSVPQVAGAARDALEYIRKITEIEMNAVADNPIFFTKEKACRTGANFHGAPIGYTQDLLGIVITDLGNIAERQTNNMMDPACSKDLPAFLVRSAGLDSGLMISQYTQAALVSENKILASPASVDSIPVSGNQEDHVSFGTIAARKAREIIRNTEAVVAIQLLAVCQAYEFRRPIRPSPVFQAVYKLVRSVSPAITQDRAFYKDIEKVVPLVREFKVLEEAEQVIGKLK</sequence>
<dbReference type="Gene3D" id="1.10.275.10">
    <property type="entry name" value="Fumarase/aspartase (N-terminal domain)"/>
    <property type="match status" value="1"/>
</dbReference>
<dbReference type="STRING" id="1798396.A2973_04320"/>
<dbReference type="NCBIfam" id="NF006871">
    <property type="entry name" value="PRK09367.1"/>
    <property type="match status" value="1"/>
</dbReference>
<dbReference type="GO" id="GO:0005737">
    <property type="term" value="C:cytoplasm"/>
    <property type="evidence" value="ECO:0007669"/>
    <property type="project" value="InterPro"/>
</dbReference>
<evidence type="ECO:0000256" key="7">
    <source>
        <dbReference type="RuleBase" id="RU003954"/>
    </source>
</evidence>
<accession>A0A1F6AW32</accession>
<dbReference type="EMBL" id="MFJZ01000064">
    <property type="protein sequence ID" value="OGG28904.1"/>
    <property type="molecule type" value="Genomic_DNA"/>
</dbReference>
<keyword evidence="3" id="KW-0369">Histidine metabolism</keyword>
<organism evidence="8 9">
    <name type="scientific">Candidatus Gottesmanbacteria bacterium RIFCSPLOWO2_01_FULL_49_10</name>
    <dbReference type="NCBI Taxonomy" id="1798396"/>
    <lineage>
        <taxon>Bacteria</taxon>
        <taxon>Candidatus Gottesmaniibacteriota</taxon>
    </lineage>
</organism>
<dbReference type="InterPro" id="IPR008948">
    <property type="entry name" value="L-Aspartase-like"/>
</dbReference>
<dbReference type="AlphaFoldDB" id="A0A1F6AW32"/>
<dbReference type="UniPathway" id="UPA00379">
    <property type="reaction ID" value="UER00549"/>
</dbReference>
<dbReference type="EC" id="4.3.1.3" evidence="2 6"/>